<dbReference type="PANTHER" id="PTHR47990">
    <property type="entry name" value="2-OXOGLUTARATE (2OG) AND FE(II)-DEPENDENT OXYGENASE SUPERFAMILY PROTEIN-RELATED"/>
    <property type="match status" value="1"/>
</dbReference>
<comment type="pathway">
    <text evidence="2">Hormone biosynthesis.</text>
</comment>
<reference evidence="12" key="1">
    <citation type="submission" date="2023-10" db="EMBL/GenBank/DDBJ databases">
        <title>Chromosome-level genome of the transformable northern wattle, Acacia crassicarpa.</title>
        <authorList>
            <person name="Massaro I."/>
            <person name="Sinha N.R."/>
            <person name="Poethig S."/>
            <person name="Leichty A.R."/>
        </authorList>
    </citation>
    <scope>NUCLEOTIDE SEQUENCE</scope>
    <source>
        <strain evidence="12">Acra3RX</strain>
        <tissue evidence="12">Leaf</tissue>
    </source>
</reference>
<dbReference type="InterPro" id="IPR044861">
    <property type="entry name" value="IPNS-like_FE2OG_OXY"/>
</dbReference>
<evidence type="ECO:0000256" key="4">
    <source>
        <dbReference type="ARBA" id="ARBA00022964"/>
    </source>
</evidence>
<dbReference type="InterPro" id="IPR005123">
    <property type="entry name" value="Oxoglu/Fe-dep_dioxygenase_dom"/>
</dbReference>
<keyword evidence="3 10" id="KW-0479">Metal-binding</keyword>
<dbReference type="Gene3D" id="2.60.120.330">
    <property type="entry name" value="B-lactam Antibiotic, Isopenicillin N Synthase, Chain"/>
    <property type="match status" value="1"/>
</dbReference>
<evidence type="ECO:0000313" key="13">
    <source>
        <dbReference type="Proteomes" id="UP001293593"/>
    </source>
</evidence>
<evidence type="ECO:0000256" key="3">
    <source>
        <dbReference type="ARBA" id="ARBA00022723"/>
    </source>
</evidence>
<keyword evidence="5 10" id="KW-0560">Oxidoreductase</keyword>
<dbReference type="InterPro" id="IPR027443">
    <property type="entry name" value="IPNS-like_sf"/>
</dbReference>
<organism evidence="12 13">
    <name type="scientific">Acacia crassicarpa</name>
    <name type="common">northern wattle</name>
    <dbReference type="NCBI Taxonomy" id="499986"/>
    <lineage>
        <taxon>Eukaryota</taxon>
        <taxon>Viridiplantae</taxon>
        <taxon>Streptophyta</taxon>
        <taxon>Embryophyta</taxon>
        <taxon>Tracheophyta</taxon>
        <taxon>Spermatophyta</taxon>
        <taxon>Magnoliopsida</taxon>
        <taxon>eudicotyledons</taxon>
        <taxon>Gunneridae</taxon>
        <taxon>Pentapetalae</taxon>
        <taxon>rosids</taxon>
        <taxon>fabids</taxon>
        <taxon>Fabales</taxon>
        <taxon>Fabaceae</taxon>
        <taxon>Caesalpinioideae</taxon>
        <taxon>mimosoid clade</taxon>
        <taxon>Acacieae</taxon>
        <taxon>Acacia</taxon>
    </lineage>
</organism>
<dbReference type="EMBL" id="JAWXYG010000003">
    <property type="protein sequence ID" value="KAK4277127.1"/>
    <property type="molecule type" value="Genomic_DNA"/>
</dbReference>
<evidence type="ECO:0000256" key="9">
    <source>
        <dbReference type="ARBA" id="ARBA00066695"/>
    </source>
</evidence>
<evidence type="ECO:0000256" key="2">
    <source>
        <dbReference type="ARBA" id="ARBA00004972"/>
    </source>
</evidence>
<dbReference type="Proteomes" id="UP001293593">
    <property type="component" value="Unassembled WGS sequence"/>
</dbReference>
<dbReference type="SUPFAM" id="SSF51197">
    <property type="entry name" value="Clavaminate synthase-like"/>
    <property type="match status" value="1"/>
</dbReference>
<dbReference type="GO" id="GO:0046872">
    <property type="term" value="F:metal ion binding"/>
    <property type="evidence" value="ECO:0007669"/>
    <property type="project" value="UniProtKB-KW"/>
</dbReference>
<dbReference type="EC" id="1.14.11.15" evidence="9"/>
<evidence type="ECO:0000256" key="5">
    <source>
        <dbReference type="ARBA" id="ARBA00023002"/>
    </source>
</evidence>
<sequence length="343" mass="38321">MASTLSEAYRDHPQFLHHIKPIDFSSVRSLPDSHAWPQNFVEEANGGGSGSSIPVIDLMDPNAEELIGFACEEWGAFQLKNHGVSLSLFEEVEAEAKRLFALPAKQKLKALRSPNGATGYGRARISPFFPKDMWHEGFTIMGSPFHDAKQIWPHDYAPFCELMENYQKQMKVLAEKLTGIILRILKISEEEAKWVGSSGSTGAVQLNYYPQCPEPNRAMGLAPHTDTSLFTILHQSQTEGLQIFKDQVGWVPVRPHPRALVVNAGDLLHIISNARFPCVLHRVVVNRVQHRYSVAYFYGPPLDYVLSSPLADEQARFRGVTVKEYIGIKAKNLGKAISLISTN</sequence>
<dbReference type="FunFam" id="2.60.120.330:FF:000013">
    <property type="entry name" value="Gibberellin 3-beta-dioxygenase 1"/>
    <property type="match status" value="1"/>
</dbReference>
<protein>
    <recommendedName>
        <fullName evidence="9">gibberellin 3beta-dioxygenase</fullName>
        <ecNumber evidence="9">1.14.11.15</ecNumber>
    </recommendedName>
</protein>
<comment type="similarity">
    <text evidence="8">Belongs to the iron/ascorbate-dependent oxidoreductase family. GA3OX subfamily.</text>
</comment>
<proteinExistence type="inferred from homology"/>
<dbReference type="InterPro" id="IPR026992">
    <property type="entry name" value="DIOX_N"/>
</dbReference>
<keyword evidence="6 10" id="KW-0408">Iron</keyword>
<keyword evidence="4" id="KW-0223">Dioxygenase</keyword>
<evidence type="ECO:0000313" key="12">
    <source>
        <dbReference type="EMBL" id="KAK4277127.1"/>
    </source>
</evidence>
<evidence type="ECO:0000256" key="10">
    <source>
        <dbReference type="RuleBase" id="RU003682"/>
    </source>
</evidence>
<comment type="cofactor">
    <cofactor evidence="1">
        <name>L-ascorbate</name>
        <dbReference type="ChEBI" id="CHEBI:38290"/>
    </cofactor>
</comment>
<name>A0AAE1JZA7_9FABA</name>
<dbReference type="InterPro" id="IPR050231">
    <property type="entry name" value="Iron_ascorbate_oxido_reductase"/>
</dbReference>
<keyword evidence="13" id="KW-1185">Reference proteome</keyword>
<comment type="pathway">
    <text evidence="7">Plant hormone biosynthesis; gibberellin biosynthesis.</text>
</comment>
<evidence type="ECO:0000256" key="7">
    <source>
        <dbReference type="ARBA" id="ARBA00037909"/>
    </source>
</evidence>
<dbReference type="GO" id="GO:0009686">
    <property type="term" value="P:gibberellin biosynthetic process"/>
    <property type="evidence" value="ECO:0007669"/>
    <property type="project" value="UniProtKB-ARBA"/>
</dbReference>
<dbReference type="AlphaFoldDB" id="A0AAE1JZA7"/>
<comment type="caution">
    <text evidence="12">The sequence shown here is derived from an EMBL/GenBank/DDBJ whole genome shotgun (WGS) entry which is preliminary data.</text>
</comment>
<evidence type="ECO:0000256" key="1">
    <source>
        <dbReference type="ARBA" id="ARBA00001961"/>
    </source>
</evidence>
<dbReference type="Pfam" id="PF03171">
    <property type="entry name" value="2OG-FeII_Oxy"/>
    <property type="match status" value="1"/>
</dbReference>
<evidence type="ECO:0000259" key="11">
    <source>
        <dbReference type="PROSITE" id="PS51471"/>
    </source>
</evidence>
<dbReference type="GO" id="GO:0016707">
    <property type="term" value="F:gibberellin 3-beta-dioxygenase activity"/>
    <property type="evidence" value="ECO:0007669"/>
    <property type="project" value="UniProtKB-EC"/>
</dbReference>
<gene>
    <name evidence="12" type="ORF">QN277_015172</name>
</gene>
<dbReference type="Pfam" id="PF14226">
    <property type="entry name" value="DIOX_N"/>
    <property type="match status" value="1"/>
</dbReference>
<dbReference type="PROSITE" id="PS51471">
    <property type="entry name" value="FE2OG_OXY"/>
    <property type="match status" value="1"/>
</dbReference>
<feature type="domain" description="Fe2OG dioxygenase" evidence="11">
    <location>
        <begin position="200"/>
        <end position="300"/>
    </location>
</feature>
<evidence type="ECO:0000256" key="6">
    <source>
        <dbReference type="ARBA" id="ARBA00023004"/>
    </source>
</evidence>
<accession>A0AAE1JZA7</accession>
<evidence type="ECO:0000256" key="8">
    <source>
        <dbReference type="ARBA" id="ARBA00061560"/>
    </source>
</evidence>